<dbReference type="Pfam" id="PF12937">
    <property type="entry name" value="F-box-like"/>
    <property type="match status" value="1"/>
</dbReference>
<evidence type="ECO:0000313" key="3">
    <source>
        <dbReference type="Proteomes" id="UP000799118"/>
    </source>
</evidence>
<sequence>MDSKFSTDSLEAEIASISITYDYGDSLSLESRERHGWIADYSTIYDLDRIDPRPPAQRIPTEILLLIFSYLNFSEANLLQLSDGPWPLTKVCSRWREIALDYPLLWTHVNLDFSYWRYILGTETRADLILSTFVERSKSLPLNVQIRWRDIEDASEDAYKAMTLLLSTCHRWKKAVLDIHSVLFYEISPIIMGRLLELEALKLNLNPPEKSFRDGQPIIDAFQFAPKLRDVCIEGMPYATRNMRLPWSQLTHLNAYHDHPNPNYHCLRLSPNLVECYLGSHGHLLQSPNGPYRVIELPRLKKLVLGGKCCPRSPDSLCA</sequence>
<organism evidence="2 3">
    <name type="scientific">Gymnopus androsaceus JB14</name>
    <dbReference type="NCBI Taxonomy" id="1447944"/>
    <lineage>
        <taxon>Eukaryota</taxon>
        <taxon>Fungi</taxon>
        <taxon>Dikarya</taxon>
        <taxon>Basidiomycota</taxon>
        <taxon>Agaricomycotina</taxon>
        <taxon>Agaricomycetes</taxon>
        <taxon>Agaricomycetidae</taxon>
        <taxon>Agaricales</taxon>
        <taxon>Marasmiineae</taxon>
        <taxon>Omphalotaceae</taxon>
        <taxon>Gymnopus</taxon>
    </lineage>
</organism>
<dbReference type="Proteomes" id="UP000799118">
    <property type="component" value="Unassembled WGS sequence"/>
</dbReference>
<reference evidence="2" key="1">
    <citation type="journal article" date="2019" name="Environ. Microbiol.">
        <title>Fungal ecological strategies reflected in gene transcription - a case study of two litter decomposers.</title>
        <authorList>
            <person name="Barbi F."/>
            <person name="Kohler A."/>
            <person name="Barry K."/>
            <person name="Baskaran P."/>
            <person name="Daum C."/>
            <person name="Fauchery L."/>
            <person name="Ihrmark K."/>
            <person name="Kuo A."/>
            <person name="LaButti K."/>
            <person name="Lipzen A."/>
            <person name="Morin E."/>
            <person name="Grigoriev I.V."/>
            <person name="Henrissat B."/>
            <person name="Lindahl B."/>
            <person name="Martin F."/>
        </authorList>
    </citation>
    <scope>NUCLEOTIDE SEQUENCE</scope>
    <source>
        <strain evidence="2">JB14</strain>
    </source>
</reference>
<protein>
    <recommendedName>
        <fullName evidence="1">F-box domain-containing protein</fullName>
    </recommendedName>
</protein>
<dbReference type="PROSITE" id="PS50181">
    <property type="entry name" value="FBOX"/>
    <property type="match status" value="1"/>
</dbReference>
<feature type="domain" description="F-box" evidence="1">
    <location>
        <begin position="53"/>
        <end position="109"/>
    </location>
</feature>
<keyword evidence="3" id="KW-1185">Reference proteome</keyword>
<dbReference type="InterPro" id="IPR001810">
    <property type="entry name" value="F-box_dom"/>
</dbReference>
<dbReference type="SUPFAM" id="SSF81383">
    <property type="entry name" value="F-box domain"/>
    <property type="match status" value="1"/>
</dbReference>
<dbReference type="AlphaFoldDB" id="A0A6A4IBX9"/>
<proteinExistence type="predicted"/>
<gene>
    <name evidence="2" type="ORF">BT96DRAFT_153091</name>
</gene>
<dbReference type="OrthoDB" id="2842221at2759"/>
<accession>A0A6A4IBX9</accession>
<dbReference type="Gene3D" id="1.20.1280.50">
    <property type="match status" value="1"/>
</dbReference>
<name>A0A6A4IBX9_9AGAR</name>
<evidence type="ECO:0000313" key="2">
    <source>
        <dbReference type="EMBL" id="KAE9407293.1"/>
    </source>
</evidence>
<dbReference type="EMBL" id="ML769397">
    <property type="protein sequence ID" value="KAE9407293.1"/>
    <property type="molecule type" value="Genomic_DNA"/>
</dbReference>
<dbReference type="InterPro" id="IPR036047">
    <property type="entry name" value="F-box-like_dom_sf"/>
</dbReference>
<evidence type="ECO:0000259" key="1">
    <source>
        <dbReference type="PROSITE" id="PS50181"/>
    </source>
</evidence>